<feature type="transmembrane region" description="Helical" evidence="6">
    <location>
        <begin position="228"/>
        <end position="250"/>
    </location>
</feature>
<dbReference type="OrthoDB" id="9786493at2"/>
<dbReference type="Proteomes" id="UP000078290">
    <property type="component" value="Unassembled WGS sequence"/>
</dbReference>
<comment type="subcellular location">
    <subcellularLocation>
        <location evidence="1">Membrane</location>
        <topology evidence="1">Multi-pass membrane protein</topology>
    </subcellularLocation>
</comment>
<keyword evidence="4 6" id="KW-0472">Membrane</keyword>
<accession>A0A1B7KUF4</accession>
<evidence type="ECO:0000256" key="5">
    <source>
        <dbReference type="ARBA" id="ARBA00049660"/>
    </source>
</evidence>
<dbReference type="EMBL" id="LXMA01000011">
    <property type="protein sequence ID" value="OAT73678.1"/>
    <property type="molecule type" value="Genomic_DNA"/>
</dbReference>
<comment type="caution">
    <text evidence="7">The sequence shown here is derived from an EMBL/GenBank/DDBJ whole genome shotgun (WGS) entry which is preliminary data.</text>
</comment>
<dbReference type="NCBIfam" id="TIGR00790">
    <property type="entry name" value="fnt"/>
    <property type="match status" value="1"/>
</dbReference>
<keyword evidence="3 6" id="KW-1133">Transmembrane helix</keyword>
<dbReference type="InterPro" id="IPR023271">
    <property type="entry name" value="Aquaporin-like"/>
</dbReference>
<comment type="similarity">
    <text evidence="5">Belongs to the FNT transporter (TC 1.A.16) family.</text>
</comment>
<dbReference type="Pfam" id="PF01226">
    <property type="entry name" value="Form_Nir_trans"/>
    <property type="match status" value="1"/>
</dbReference>
<dbReference type="Gene3D" id="1.20.1080.10">
    <property type="entry name" value="Glycerol uptake facilitator protein"/>
    <property type="match status" value="1"/>
</dbReference>
<evidence type="ECO:0000313" key="8">
    <source>
        <dbReference type="Proteomes" id="UP000078290"/>
    </source>
</evidence>
<name>A0A1B7KUF4_PARTM</name>
<dbReference type="GO" id="GO:0015499">
    <property type="term" value="F:formate transmembrane transporter activity"/>
    <property type="evidence" value="ECO:0007669"/>
    <property type="project" value="TreeGrafter"/>
</dbReference>
<evidence type="ECO:0000256" key="4">
    <source>
        <dbReference type="ARBA" id="ARBA00023136"/>
    </source>
</evidence>
<dbReference type="PANTHER" id="PTHR30520">
    <property type="entry name" value="FORMATE TRANSPORTER-RELATED"/>
    <property type="match status" value="1"/>
</dbReference>
<reference evidence="8" key="1">
    <citation type="submission" date="2016-05" db="EMBL/GenBank/DDBJ databases">
        <authorList>
            <person name="Wang W."/>
            <person name="Zhu L."/>
        </authorList>
    </citation>
    <scope>NUCLEOTIDE SEQUENCE [LARGE SCALE GENOMIC DNA]</scope>
    <source>
        <strain evidence="8">W-2</strain>
    </source>
</reference>
<dbReference type="AlphaFoldDB" id="A0A1B7KUF4"/>
<dbReference type="PROSITE" id="PS01006">
    <property type="entry name" value="FORMATE_NITRITE_TP_2"/>
    <property type="match status" value="1"/>
</dbReference>
<sequence length="277" mass="30952">MEAVQKCKELALKKRTILERSLIQYMMRAALAGVYIGFALVLCFRVGEFFREANSPATYLVSGIFFGIALVLIMYGEAELFTGNTMYFTISTLQKETTIKDMLRNWLACYSGNLLGAVFFAFLISQSGVFDHISQDHLLFVVAEKKMHATTVQLFFKGILCNWLVCLAIFIPMQMKEDMAKIFSMILIVFIFFASGYEHSIANFVLFSIALAVPHPATINIAGVVHNIIPVTLGNIVGGALFMGALYTYLTSQNDVQVSAKQSVGYLFHNKKKILNK</sequence>
<organism evidence="7 8">
    <name type="scientific">Parageobacillus thermoglucosidasius</name>
    <name type="common">Geobacillus thermoglucosidasius</name>
    <dbReference type="NCBI Taxonomy" id="1426"/>
    <lineage>
        <taxon>Bacteria</taxon>
        <taxon>Bacillati</taxon>
        <taxon>Bacillota</taxon>
        <taxon>Bacilli</taxon>
        <taxon>Bacillales</taxon>
        <taxon>Anoxybacillaceae</taxon>
        <taxon>Parageobacillus</taxon>
    </lineage>
</organism>
<dbReference type="InterPro" id="IPR024002">
    <property type="entry name" value="For/NO2_transpt_CS"/>
</dbReference>
<feature type="transmembrane region" description="Helical" evidence="6">
    <location>
        <begin position="154"/>
        <end position="173"/>
    </location>
</feature>
<feature type="transmembrane region" description="Helical" evidence="6">
    <location>
        <begin position="105"/>
        <end position="124"/>
    </location>
</feature>
<evidence type="ECO:0000256" key="1">
    <source>
        <dbReference type="ARBA" id="ARBA00004141"/>
    </source>
</evidence>
<feature type="transmembrane region" description="Helical" evidence="6">
    <location>
        <begin position="22"/>
        <end position="44"/>
    </location>
</feature>
<gene>
    <name evidence="7" type="ORF">A7K69_18640</name>
</gene>
<feature type="transmembrane region" description="Helical" evidence="6">
    <location>
        <begin position="56"/>
        <end position="76"/>
    </location>
</feature>
<evidence type="ECO:0000313" key="7">
    <source>
        <dbReference type="EMBL" id="OAT73678.1"/>
    </source>
</evidence>
<evidence type="ECO:0000256" key="3">
    <source>
        <dbReference type="ARBA" id="ARBA00022989"/>
    </source>
</evidence>
<dbReference type="InterPro" id="IPR000292">
    <property type="entry name" value="For/NO2_transpt"/>
</dbReference>
<proteinExistence type="inferred from homology"/>
<dbReference type="GO" id="GO:0005886">
    <property type="term" value="C:plasma membrane"/>
    <property type="evidence" value="ECO:0007669"/>
    <property type="project" value="TreeGrafter"/>
</dbReference>
<dbReference type="RefSeq" id="WP_064550792.1">
    <property type="nucleotide sequence ID" value="NZ_LXMA01000011.1"/>
</dbReference>
<keyword evidence="2 6" id="KW-0812">Transmembrane</keyword>
<protein>
    <submittedName>
        <fullName evidence="7">Transporter</fullName>
    </submittedName>
</protein>
<dbReference type="PANTHER" id="PTHR30520:SF8">
    <property type="entry name" value="NITRITE TRANSPORTER NIRC"/>
    <property type="match status" value="1"/>
</dbReference>
<evidence type="ECO:0000256" key="2">
    <source>
        <dbReference type="ARBA" id="ARBA00022692"/>
    </source>
</evidence>
<evidence type="ECO:0000256" key="6">
    <source>
        <dbReference type="SAM" id="Phobius"/>
    </source>
</evidence>